<evidence type="ECO:0000259" key="3">
    <source>
        <dbReference type="Pfam" id="PF11774"/>
    </source>
</evidence>
<evidence type="ECO:0000313" key="6">
    <source>
        <dbReference type="Proteomes" id="UP000543579"/>
    </source>
</evidence>
<feature type="region of interest" description="Disordered" evidence="2">
    <location>
        <begin position="53"/>
        <end position="76"/>
    </location>
</feature>
<dbReference type="Pfam" id="PF11774">
    <property type="entry name" value="Lsr2"/>
    <property type="match status" value="1"/>
</dbReference>
<gene>
    <name evidence="5" type="ORF">FHS07_002589</name>
</gene>
<dbReference type="Proteomes" id="UP000543579">
    <property type="component" value="Unassembled WGS sequence"/>
</dbReference>
<organism evidence="5 6">
    <name type="scientific">Microbacterium proteolyticum</name>
    <dbReference type="NCBI Taxonomy" id="1572644"/>
    <lineage>
        <taxon>Bacteria</taxon>
        <taxon>Bacillati</taxon>
        <taxon>Actinomycetota</taxon>
        <taxon>Actinomycetes</taxon>
        <taxon>Micrococcales</taxon>
        <taxon>Microbacteriaceae</taxon>
        <taxon>Microbacterium</taxon>
    </lineage>
</organism>
<dbReference type="InterPro" id="IPR036625">
    <property type="entry name" value="E3-bd_dom_sf"/>
</dbReference>
<protein>
    <recommendedName>
        <fullName evidence="7">Lsr2 protein</fullName>
    </recommendedName>
</protein>
<sequence length="112" mass="12329">MAKKHITQVIDDLDGSVIDDGTTVQFSFEGRAYEIDLSVHNAEKMRDALRPYISASRAANSPHSSPRRTPRGRAIPTRDLADVRSWAVKNGHAINTRGRISSSVLDAYDAAH</sequence>
<proteinExistence type="predicted"/>
<evidence type="ECO:0008006" key="7">
    <source>
        <dbReference type="Google" id="ProtNLM"/>
    </source>
</evidence>
<evidence type="ECO:0000313" key="5">
    <source>
        <dbReference type="EMBL" id="MBB3158871.1"/>
    </source>
</evidence>
<keyword evidence="1" id="KW-0238">DNA-binding</keyword>
<dbReference type="InterPro" id="IPR024412">
    <property type="entry name" value="Lsr2_dim_dom"/>
</dbReference>
<comment type="caution">
    <text evidence="5">The sequence shown here is derived from an EMBL/GenBank/DDBJ whole genome shotgun (WGS) entry which is preliminary data.</text>
</comment>
<dbReference type="InterPro" id="IPR042261">
    <property type="entry name" value="Lsr2-like_dimerization"/>
</dbReference>
<evidence type="ECO:0000256" key="1">
    <source>
        <dbReference type="ARBA" id="ARBA00023125"/>
    </source>
</evidence>
<dbReference type="Gene3D" id="4.10.320.10">
    <property type="entry name" value="E3-binding domain"/>
    <property type="match status" value="1"/>
</dbReference>
<dbReference type="Pfam" id="PF23359">
    <property type="entry name" value="Lsr2_DNA-bd"/>
    <property type="match status" value="1"/>
</dbReference>
<reference evidence="5 6" key="1">
    <citation type="submission" date="2020-08" db="EMBL/GenBank/DDBJ databases">
        <title>Genomic Encyclopedia of Type Strains, Phase III (KMG-III): the genomes of soil and plant-associated and newly described type strains.</title>
        <authorList>
            <person name="Whitman W."/>
        </authorList>
    </citation>
    <scope>NUCLEOTIDE SEQUENCE [LARGE SCALE GENOMIC DNA]</scope>
    <source>
        <strain evidence="5 6">CECT 8356</strain>
    </source>
</reference>
<accession>A0A7W5CJP5</accession>
<feature type="domain" description="Lsr2 dimerization" evidence="3">
    <location>
        <begin position="1"/>
        <end position="58"/>
    </location>
</feature>
<feature type="domain" description="Lsr2 DNA-binding" evidence="4">
    <location>
        <begin position="78"/>
        <end position="111"/>
    </location>
</feature>
<dbReference type="AlphaFoldDB" id="A0A7W5CJP5"/>
<name>A0A7W5CJP5_9MICO</name>
<dbReference type="InterPro" id="IPR055370">
    <property type="entry name" value="Lsr2_DNA-bd"/>
</dbReference>
<dbReference type="RefSeq" id="WP_183420301.1">
    <property type="nucleotide sequence ID" value="NZ_JACHXY010000003.1"/>
</dbReference>
<dbReference type="Gene3D" id="3.30.60.230">
    <property type="entry name" value="Lsr2, dimerization domain"/>
    <property type="match status" value="1"/>
</dbReference>
<evidence type="ECO:0000256" key="2">
    <source>
        <dbReference type="SAM" id="MobiDB-lite"/>
    </source>
</evidence>
<dbReference type="EMBL" id="JACHXY010000003">
    <property type="protein sequence ID" value="MBB3158871.1"/>
    <property type="molecule type" value="Genomic_DNA"/>
</dbReference>
<dbReference type="GO" id="GO:0003677">
    <property type="term" value="F:DNA binding"/>
    <property type="evidence" value="ECO:0007669"/>
    <property type="project" value="UniProtKB-KW"/>
</dbReference>
<dbReference type="GO" id="GO:0016746">
    <property type="term" value="F:acyltransferase activity"/>
    <property type="evidence" value="ECO:0007669"/>
    <property type="project" value="InterPro"/>
</dbReference>
<evidence type="ECO:0000259" key="4">
    <source>
        <dbReference type="Pfam" id="PF23359"/>
    </source>
</evidence>